<protein>
    <submittedName>
        <fullName evidence="4">Arm DNA-binding domain-containing protein</fullName>
    </submittedName>
</protein>
<dbReference type="EMBL" id="CP157179">
    <property type="protein sequence ID" value="XBG30963.1"/>
    <property type="molecule type" value="Genomic_DNA"/>
</dbReference>
<dbReference type="PANTHER" id="PTHR30629">
    <property type="entry name" value="PROPHAGE INTEGRASE"/>
    <property type="match status" value="1"/>
</dbReference>
<dbReference type="InterPro" id="IPR025166">
    <property type="entry name" value="Integrase_DNA_bind_dom"/>
</dbReference>
<dbReference type="Gene3D" id="3.30.160.390">
    <property type="entry name" value="Integrase, DNA-binding domain"/>
    <property type="match status" value="1"/>
</dbReference>
<gene>
    <name evidence="4" type="ORF">ABH853_21070</name>
</gene>
<keyword evidence="4" id="KW-0238">DNA-binding</keyword>
<evidence type="ECO:0000313" key="4">
    <source>
        <dbReference type="EMBL" id="XBG30963.1"/>
    </source>
</evidence>
<accession>A0AAU7BES6</accession>
<dbReference type="AlphaFoldDB" id="A0AAU7BES6"/>
<evidence type="ECO:0000256" key="2">
    <source>
        <dbReference type="ARBA" id="ARBA00022908"/>
    </source>
</evidence>
<feature type="domain" description="Integrase DNA-binding" evidence="3">
    <location>
        <begin position="36"/>
        <end position="101"/>
    </location>
</feature>
<organism evidence="4">
    <name type="scientific">Pseudomonas sp. 13.2</name>
    <dbReference type="NCBI Taxonomy" id="3144665"/>
    <lineage>
        <taxon>Bacteria</taxon>
        <taxon>Pseudomonadati</taxon>
        <taxon>Pseudomonadota</taxon>
        <taxon>Gammaproteobacteria</taxon>
        <taxon>Pseudomonadales</taxon>
        <taxon>Pseudomonadaceae</taxon>
        <taxon>Pseudomonas</taxon>
    </lineage>
</organism>
<dbReference type="GO" id="GO:0003677">
    <property type="term" value="F:DNA binding"/>
    <property type="evidence" value="ECO:0007669"/>
    <property type="project" value="UniProtKB-KW"/>
</dbReference>
<dbReference type="Pfam" id="PF13356">
    <property type="entry name" value="Arm-DNA-bind_3"/>
    <property type="match status" value="1"/>
</dbReference>
<comment type="similarity">
    <text evidence="1">Belongs to the 'phage' integrase family.</text>
</comment>
<name>A0AAU7BES6_9PSED</name>
<dbReference type="PANTHER" id="PTHR30629:SF2">
    <property type="entry name" value="PROPHAGE INTEGRASE INTS-RELATED"/>
    <property type="match status" value="1"/>
</dbReference>
<reference evidence="4" key="2">
    <citation type="submission" date="2024-05" db="EMBL/GenBank/DDBJ databases">
        <authorList>
            <person name="Mellies J."/>
            <person name="Newton I."/>
        </authorList>
    </citation>
    <scope>NUCLEOTIDE SEQUENCE</scope>
    <source>
        <strain evidence="4">13.2</strain>
    </source>
</reference>
<evidence type="ECO:0000256" key="1">
    <source>
        <dbReference type="ARBA" id="ARBA00008857"/>
    </source>
</evidence>
<proteinExistence type="inferred from homology"/>
<reference evidence="4" key="1">
    <citation type="journal article" date="2019" name="Microbiol. Resour. Announc.">
        <title>Draft Genome Sequences of Five Environmental Bacterial Isolates That Degrade Polyethylene Terephthalate Plastic.</title>
        <authorList>
            <person name="Leon-Zayas R."/>
            <person name="Roberts C."/>
            <person name="Vague M."/>
            <person name="Mellies J.L."/>
        </authorList>
    </citation>
    <scope>NUCLEOTIDE SEQUENCE</scope>
    <source>
        <strain evidence="4">13.2</strain>
    </source>
</reference>
<sequence length="260" mass="27913">MSSNVNFTQVALNGLPLPAPGERAVYHDFGGSQSVSGLEVRVTSTGVKTFSVFKRVAGGKPERVTIGKFPEVSIDQARKKAKAIIADLAAGVSPSETKREAKAQGMTLAEAVTRYIEEQTREDNGMHLKARTKADYLGMIQPSRATVKGKPTKGGLLRKLAKKPIRAITAGEIKAVNIENKAQRGERQAAYGMQVLRAVLGFYGVVLKDSPFDKKTPKAERVVIPKTQAADDAPVKALLSNLGTFWRGLSAMPQTPPATT</sequence>
<dbReference type="GO" id="GO:0015074">
    <property type="term" value="P:DNA integration"/>
    <property type="evidence" value="ECO:0007669"/>
    <property type="project" value="UniProtKB-KW"/>
</dbReference>
<dbReference type="InterPro" id="IPR050808">
    <property type="entry name" value="Phage_Integrase"/>
</dbReference>
<dbReference type="InterPro" id="IPR038488">
    <property type="entry name" value="Integrase_DNA-bd_sf"/>
</dbReference>
<keyword evidence="2" id="KW-0229">DNA integration</keyword>
<evidence type="ECO:0000259" key="3">
    <source>
        <dbReference type="Pfam" id="PF13356"/>
    </source>
</evidence>